<keyword evidence="1" id="KW-1133">Transmembrane helix</keyword>
<evidence type="ECO:0000256" key="1">
    <source>
        <dbReference type="SAM" id="Phobius"/>
    </source>
</evidence>
<proteinExistence type="predicted"/>
<accession>A0A6B0U6Y5</accession>
<keyword evidence="1" id="KW-0472">Membrane</keyword>
<feature type="transmembrane region" description="Helical" evidence="1">
    <location>
        <begin position="61"/>
        <end position="87"/>
    </location>
</feature>
<dbReference type="EMBL" id="GIFC01005345">
    <property type="protein sequence ID" value="MXU87428.1"/>
    <property type="molecule type" value="Transcribed_RNA"/>
</dbReference>
<sequence length="96" mass="10970">MLWQKAISSILFSTICFVCTFGLQELAIDVRQNSNIANMSRNLQKHGHTLKKRVPTEKLKLSARMLVSVTTLPFEVICLMLSFFGLINRDNLLWVS</sequence>
<dbReference type="AlphaFoldDB" id="A0A6B0U6Y5"/>
<organism evidence="2">
    <name type="scientific">Ixodes ricinus</name>
    <name type="common">Common tick</name>
    <name type="synonym">Acarus ricinus</name>
    <dbReference type="NCBI Taxonomy" id="34613"/>
    <lineage>
        <taxon>Eukaryota</taxon>
        <taxon>Metazoa</taxon>
        <taxon>Ecdysozoa</taxon>
        <taxon>Arthropoda</taxon>
        <taxon>Chelicerata</taxon>
        <taxon>Arachnida</taxon>
        <taxon>Acari</taxon>
        <taxon>Parasitiformes</taxon>
        <taxon>Ixodida</taxon>
        <taxon>Ixodoidea</taxon>
        <taxon>Ixodidae</taxon>
        <taxon>Ixodinae</taxon>
        <taxon>Ixodes</taxon>
    </lineage>
</organism>
<reference evidence="2" key="1">
    <citation type="submission" date="2019-12" db="EMBL/GenBank/DDBJ databases">
        <title>An insight into the sialome of adult female Ixodes ricinus ticks feeding for 6 days.</title>
        <authorList>
            <person name="Perner J."/>
            <person name="Ribeiro J.M.C."/>
        </authorList>
    </citation>
    <scope>NUCLEOTIDE SEQUENCE</scope>
    <source>
        <strain evidence="2">Semi-engorged</strain>
        <tissue evidence="2">Salivary glands</tissue>
    </source>
</reference>
<evidence type="ECO:0000313" key="2">
    <source>
        <dbReference type="EMBL" id="MXU87428.1"/>
    </source>
</evidence>
<keyword evidence="1" id="KW-0812">Transmembrane</keyword>
<feature type="transmembrane region" description="Helical" evidence="1">
    <location>
        <begin position="6"/>
        <end position="23"/>
    </location>
</feature>
<name>A0A6B0U6Y5_IXORI</name>
<protein>
    <submittedName>
        <fullName evidence="2">Putative secreted protein</fullName>
    </submittedName>
</protein>